<evidence type="ECO:0000313" key="7">
    <source>
        <dbReference type="EMBL" id="OHV21621.1"/>
    </source>
</evidence>
<proteinExistence type="inferred from homology"/>
<dbReference type="AlphaFoldDB" id="A0A1S1PK19"/>
<dbReference type="Gene3D" id="3.90.550.10">
    <property type="entry name" value="Spore Coat Polysaccharide Biosynthesis Protein SpsA, Chain A"/>
    <property type="match status" value="2"/>
</dbReference>
<evidence type="ECO:0000256" key="3">
    <source>
        <dbReference type="ARBA" id="ARBA00022676"/>
    </source>
</evidence>
<dbReference type="Pfam" id="PF13632">
    <property type="entry name" value="Glyco_trans_2_3"/>
    <property type="match status" value="1"/>
</dbReference>
<comment type="similarity">
    <text evidence="2">Belongs to the glycosyltransferase 2 family.</text>
</comment>
<sequence>MTTMAMNVAMTGQAAPEPLATIVIVNWNGAHLLPPCLDAVAKQDAPFTFETHVVDNASADDSREVLAQRYPWAKLVPSDRNLGFAGGNNLALRGVTTPYAVLLNNDAIPEPDWLARLLAPFAEPGGNRLGAVTGKVVFLPRFLRLTLSTHTFSPGPHDPRELGVRVSSVTVNGREALREVLWEKLTFGAEGPADAPFFWTRGEGELCVPVPEGGPATIGLTWAADTAKQVTLGWAGAGDTTATRTLPVGTEPSTVSFTVDEGAPRVDVINNVGGIVLTDGYGADRGYQQIDTGQFDNPEEVFTACGNGMAMRTELGQALGWFDDDFFLYYEDTDLSWRIRARGYQIRYVPGAVLRHVHSASSVEWSPLFVFHTDRNRLLMLTKDATVRTAVSAVTRYPLTTASIAVRTWRQALRSRSRPAVRPTVLRVRVFASYLRLLPAMLRRRREVGATATERRVSLQSWLVER</sequence>
<accession>A0A1S1PK19</accession>
<dbReference type="EMBL" id="MAXA01000251">
    <property type="protein sequence ID" value="OHV21621.1"/>
    <property type="molecule type" value="Genomic_DNA"/>
</dbReference>
<gene>
    <name evidence="7" type="ORF">BBK14_26130</name>
</gene>
<dbReference type="GO" id="GO:0016740">
    <property type="term" value="F:transferase activity"/>
    <property type="evidence" value="ECO:0007669"/>
    <property type="project" value="UniProtKB-KW"/>
</dbReference>
<dbReference type="Proteomes" id="UP000179769">
    <property type="component" value="Unassembled WGS sequence"/>
</dbReference>
<protein>
    <submittedName>
        <fullName evidence="7">Glycosyl transferase</fullName>
    </submittedName>
</protein>
<dbReference type="InterPro" id="IPR001173">
    <property type="entry name" value="Glyco_trans_2-like"/>
</dbReference>
<reference evidence="8" key="1">
    <citation type="submission" date="2016-07" db="EMBL/GenBank/DDBJ databases">
        <title>Frankia sp. NRRL B-16219 Genome sequencing.</title>
        <authorList>
            <person name="Ghodhbane-Gtari F."/>
            <person name="Swanson E."/>
            <person name="Gueddou A."/>
            <person name="Louati M."/>
            <person name="Nouioui I."/>
            <person name="Hezbri K."/>
            <person name="Abebe-Akele F."/>
            <person name="Simpson S."/>
            <person name="Morris K."/>
            <person name="Thomas K."/>
            <person name="Gtari M."/>
            <person name="Tisa L.S."/>
        </authorList>
    </citation>
    <scope>NUCLEOTIDE SEQUENCE [LARGE SCALE GENOMIC DNA]</scope>
    <source>
        <strain evidence="8">NRRL B-16219</strain>
    </source>
</reference>
<dbReference type="RefSeq" id="WP_071066310.1">
    <property type="nucleotide sequence ID" value="NZ_MAXA01000251.1"/>
</dbReference>
<evidence type="ECO:0000256" key="4">
    <source>
        <dbReference type="ARBA" id="ARBA00022679"/>
    </source>
</evidence>
<evidence type="ECO:0000256" key="1">
    <source>
        <dbReference type="ARBA" id="ARBA00004776"/>
    </source>
</evidence>
<organism evidence="7 8">
    <name type="scientific">Parafrankia soli</name>
    <dbReference type="NCBI Taxonomy" id="2599596"/>
    <lineage>
        <taxon>Bacteria</taxon>
        <taxon>Bacillati</taxon>
        <taxon>Actinomycetota</taxon>
        <taxon>Actinomycetes</taxon>
        <taxon>Frankiales</taxon>
        <taxon>Frankiaceae</taxon>
        <taxon>Parafrankia</taxon>
    </lineage>
</organism>
<dbReference type="Pfam" id="PF00535">
    <property type="entry name" value="Glycos_transf_2"/>
    <property type="match status" value="1"/>
</dbReference>
<evidence type="ECO:0000259" key="6">
    <source>
        <dbReference type="Pfam" id="PF13632"/>
    </source>
</evidence>
<comment type="pathway">
    <text evidence="1">Cell wall biogenesis; cell wall polysaccharide biosynthesis.</text>
</comment>
<keyword evidence="8" id="KW-1185">Reference proteome</keyword>
<feature type="domain" description="Glycosyltransferase 2-like" evidence="5">
    <location>
        <begin position="21"/>
        <end position="125"/>
    </location>
</feature>
<dbReference type="PANTHER" id="PTHR43179:SF12">
    <property type="entry name" value="GALACTOFURANOSYLTRANSFERASE GLFT2"/>
    <property type="match status" value="1"/>
</dbReference>
<dbReference type="InterPro" id="IPR029044">
    <property type="entry name" value="Nucleotide-diphossugar_trans"/>
</dbReference>
<dbReference type="PANTHER" id="PTHR43179">
    <property type="entry name" value="RHAMNOSYLTRANSFERASE WBBL"/>
    <property type="match status" value="1"/>
</dbReference>
<dbReference type="CDD" id="cd04186">
    <property type="entry name" value="GT_2_like_c"/>
    <property type="match status" value="1"/>
</dbReference>
<evidence type="ECO:0000313" key="8">
    <source>
        <dbReference type="Proteomes" id="UP000179769"/>
    </source>
</evidence>
<evidence type="ECO:0000259" key="5">
    <source>
        <dbReference type="Pfam" id="PF00535"/>
    </source>
</evidence>
<feature type="domain" description="Glycosyltransferase 2-like" evidence="6">
    <location>
        <begin position="294"/>
        <end position="359"/>
    </location>
</feature>
<keyword evidence="4 7" id="KW-0808">Transferase</keyword>
<dbReference type="SUPFAM" id="SSF53448">
    <property type="entry name" value="Nucleotide-diphospho-sugar transferases"/>
    <property type="match status" value="1"/>
</dbReference>
<evidence type="ECO:0000256" key="2">
    <source>
        <dbReference type="ARBA" id="ARBA00006739"/>
    </source>
</evidence>
<keyword evidence="3" id="KW-0328">Glycosyltransferase</keyword>
<comment type="caution">
    <text evidence="7">The sequence shown here is derived from an EMBL/GenBank/DDBJ whole genome shotgun (WGS) entry which is preliminary data.</text>
</comment>
<name>A0A1S1PK19_9ACTN</name>